<sequence>MQQITVSLSQDHDVRKTPMNMCDSLSPVDGKPKPPLNADCVLSNELLETLRRECLERKVMARLSRRPIMIDTKRLPTKDEGNHESTYKQVKLELPNCNYVLSENYENLSGDESQAARSFDTNEVDHKAIAPFLPLVDAMEKRDSEEEKKLAEDAEDDFPEEGSLVIDDGSTAPSGPPARRWNRRPSAPGCKSPDERLPTTGAVSQQEASPPVRRTACREIAGDVEGGVREEVKVTEVAVKEAVKERKRLLLRDSKTKKISPAVVRRASSCTERRADCDAERAAGSSAEAPKKRGRRKLSRQLVKSSSEETVDKRVAPTGAGDPTDDSTVRNGQRKRGRWKSSPPADSDKASEEGSDSNNTVDYQLSSDDEAGKPNRPSGADDVTSGKSGPKRQRKSAEETRKGAGSEPQNDESRYKRLAQELPGFNWLEQKIMGHGGNYSEPSPAAKPAPPRTPTAVVEREKTEQIGTVASEPVPRYPPGTDILSRSMSEIQDDCPDDDRGCEAETAIEVPIELESKARTRPGPFMNVAVKPEPGPKPGPARGLARTSADL</sequence>
<organism evidence="1 2">
    <name type="scientific">Ixodes persulcatus</name>
    <name type="common">Taiga tick</name>
    <dbReference type="NCBI Taxonomy" id="34615"/>
    <lineage>
        <taxon>Eukaryota</taxon>
        <taxon>Metazoa</taxon>
        <taxon>Ecdysozoa</taxon>
        <taxon>Arthropoda</taxon>
        <taxon>Chelicerata</taxon>
        <taxon>Arachnida</taxon>
        <taxon>Acari</taxon>
        <taxon>Parasitiformes</taxon>
        <taxon>Ixodida</taxon>
        <taxon>Ixodoidea</taxon>
        <taxon>Ixodidae</taxon>
        <taxon>Ixodinae</taxon>
        <taxon>Ixodes</taxon>
    </lineage>
</organism>
<reference evidence="1 2" key="1">
    <citation type="journal article" date="2020" name="Cell">
        <title>Large-Scale Comparative Analyses of Tick Genomes Elucidate Their Genetic Diversity and Vector Capacities.</title>
        <authorList>
            <consortium name="Tick Genome and Microbiome Consortium (TIGMIC)"/>
            <person name="Jia N."/>
            <person name="Wang J."/>
            <person name="Shi W."/>
            <person name="Du L."/>
            <person name="Sun Y."/>
            <person name="Zhan W."/>
            <person name="Jiang J.F."/>
            <person name="Wang Q."/>
            <person name="Zhang B."/>
            <person name="Ji P."/>
            <person name="Bell-Sakyi L."/>
            <person name="Cui X.M."/>
            <person name="Yuan T.T."/>
            <person name="Jiang B.G."/>
            <person name="Yang W.F."/>
            <person name="Lam T.T."/>
            <person name="Chang Q.C."/>
            <person name="Ding S.J."/>
            <person name="Wang X.J."/>
            <person name="Zhu J.G."/>
            <person name="Ruan X.D."/>
            <person name="Zhao L."/>
            <person name="Wei J.T."/>
            <person name="Ye R.Z."/>
            <person name="Que T.C."/>
            <person name="Du C.H."/>
            <person name="Zhou Y.H."/>
            <person name="Cheng J.X."/>
            <person name="Dai P.F."/>
            <person name="Guo W.B."/>
            <person name="Han X.H."/>
            <person name="Huang E.J."/>
            <person name="Li L.F."/>
            <person name="Wei W."/>
            <person name="Gao Y.C."/>
            <person name="Liu J.Z."/>
            <person name="Shao H.Z."/>
            <person name="Wang X."/>
            <person name="Wang C.C."/>
            <person name="Yang T.C."/>
            <person name="Huo Q.B."/>
            <person name="Li W."/>
            <person name="Chen H.Y."/>
            <person name="Chen S.E."/>
            <person name="Zhou L.G."/>
            <person name="Ni X.B."/>
            <person name="Tian J.H."/>
            <person name="Sheng Y."/>
            <person name="Liu T."/>
            <person name="Pan Y.S."/>
            <person name="Xia L.Y."/>
            <person name="Li J."/>
            <person name="Zhao F."/>
            <person name="Cao W.C."/>
        </authorList>
    </citation>
    <scope>NUCLEOTIDE SEQUENCE [LARGE SCALE GENOMIC DNA]</scope>
    <source>
        <strain evidence="1">Iper-2018</strain>
    </source>
</reference>
<name>A0AC60QJC5_IXOPE</name>
<keyword evidence="2" id="KW-1185">Reference proteome</keyword>
<accession>A0AC60QJC5</accession>
<evidence type="ECO:0000313" key="2">
    <source>
        <dbReference type="Proteomes" id="UP000805193"/>
    </source>
</evidence>
<evidence type="ECO:0000313" key="1">
    <source>
        <dbReference type="EMBL" id="KAG0433639.1"/>
    </source>
</evidence>
<protein>
    <submittedName>
        <fullName evidence="1">Uncharacterized protein</fullName>
    </submittedName>
</protein>
<proteinExistence type="predicted"/>
<dbReference type="Proteomes" id="UP000805193">
    <property type="component" value="Unassembled WGS sequence"/>
</dbReference>
<dbReference type="EMBL" id="JABSTQ010009040">
    <property type="protein sequence ID" value="KAG0433639.1"/>
    <property type="molecule type" value="Genomic_DNA"/>
</dbReference>
<gene>
    <name evidence="1" type="ORF">HPB47_019726</name>
</gene>
<comment type="caution">
    <text evidence="1">The sequence shown here is derived from an EMBL/GenBank/DDBJ whole genome shotgun (WGS) entry which is preliminary data.</text>
</comment>